<dbReference type="Gene3D" id="1.10.600.10">
    <property type="entry name" value="Farnesyl Diphosphate Synthase"/>
    <property type="match status" value="1"/>
</dbReference>
<dbReference type="Pfam" id="PF19086">
    <property type="entry name" value="Terpene_syn_C_2"/>
    <property type="match status" value="1"/>
</dbReference>
<dbReference type="Proteomes" id="UP001220022">
    <property type="component" value="Unassembled WGS sequence"/>
</dbReference>
<comment type="caution">
    <text evidence="1">The sequence shown here is derived from an EMBL/GenBank/DDBJ whole genome shotgun (WGS) entry which is preliminary data.</text>
</comment>
<proteinExistence type="predicted"/>
<evidence type="ECO:0000313" key="2">
    <source>
        <dbReference type="Proteomes" id="UP001220022"/>
    </source>
</evidence>
<reference evidence="1 2" key="1">
    <citation type="submission" date="2023-03" db="EMBL/GenBank/DDBJ databases">
        <title>Draft genome sequence of type strain Streptomyces ferralitis JCM 14344.</title>
        <authorList>
            <person name="Klaysubun C."/>
            <person name="Duangmal K."/>
        </authorList>
    </citation>
    <scope>NUCLEOTIDE SEQUENCE [LARGE SCALE GENOMIC DNA]</scope>
    <source>
        <strain evidence="1 2">JCM 14344</strain>
    </source>
</reference>
<accession>A0ABT5YYD0</accession>
<keyword evidence="2" id="KW-1185">Reference proteome</keyword>
<dbReference type="SUPFAM" id="SSF48576">
    <property type="entry name" value="Terpenoid synthases"/>
    <property type="match status" value="1"/>
</dbReference>
<name>A0ABT5YYD0_9ACTN</name>
<evidence type="ECO:0000313" key="1">
    <source>
        <dbReference type="EMBL" id="MDF2256570.1"/>
    </source>
</evidence>
<dbReference type="RefSeq" id="WP_275812995.1">
    <property type="nucleotide sequence ID" value="NZ_BAAANM010000001.1"/>
</dbReference>
<gene>
    <name evidence="1" type="ORF">P2L57_12760</name>
</gene>
<organism evidence="1 2">
    <name type="scientific">Streptantibioticus ferralitis</name>
    <dbReference type="NCBI Taxonomy" id="236510"/>
    <lineage>
        <taxon>Bacteria</taxon>
        <taxon>Bacillati</taxon>
        <taxon>Actinomycetota</taxon>
        <taxon>Actinomycetes</taxon>
        <taxon>Kitasatosporales</taxon>
        <taxon>Streptomycetaceae</taxon>
        <taxon>Streptantibioticus</taxon>
    </lineage>
</organism>
<sequence>MPVPFAVDTLELTLDDDIPASVRDHPFVRRIWQLAALAALAHDDLASLDQDAATRSYAPAPFRTLSSGPAEQTAYARLVGTLTDKLVLMLDWQRNNVRFRRRAEPTATALRRLRGEAALPAPG</sequence>
<dbReference type="EMBL" id="JARHTQ010000007">
    <property type="protein sequence ID" value="MDF2256570.1"/>
    <property type="molecule type" value="Genomic_DNA"/>
</dbReference>
<dbReference type="InterPro" id="IPR008949">
    <property type="entry name" value="Isoprenoid_synthase_dom_sf"/>
</dbReference>
<protein>
    <submittedName>
        <fullName evidence="1">Uncharacterized protein</fullName>
    </submittedName>
</protein>